<evidence type="ECO:0000313" key="2">
    <source>
        <dbReference type="EMBL" id="TFK78602.1"/>
    </source>
</evidence>
<evidence type="ECO:0000313" key="3">
    <source>
        <dbReference type="Proteomes" id="UP000308197"/>
    </source>
</evidence>
<protein>
    <recommendedName>
        <fullName evidence="1">MULE transposase domain-containing protein</fullName>
    </recommendedName>
</protein>
<reference evidence="2 3" key="1">
    <citation type="journal article" date="2019" name="Nat. Ecol. Evol.">
        <title>Megaphylogeny resolves global patterns of mushroom evolution.</title>
        <authorList>
            <person name="Varga T."/>
            <person name="Krizsan K."/>
            <person name="Foldi C."/>
            <person name="Dima B."/>
            <person name="Sanchez-Garcia M."/>
            <person name="Sanchez-Ramirez S."/>
            <person name="Szollosi G.J."/>
            <person name="Szarkandi J.G."/>
            <person name="Papp V."/>
            <person name="Albert L."/>
            <person name="Andreopoulos W."/>
            <person name="Angelini C."/>
            <person name="Antonin V."/>
            <person name="Barry K.W."/>
            <person name="Bougher N.L."/>
            <person name="Buchanan P."/>
            <person name="Buyck B."/>
            <person name="Bense V."/>
            <person name="Catcheside P."/>
            <person name="Chovatia M."/>
            <person name="Cooper J."/>
            <person name="Damon W."/>
            <person name="Desjardin D."/>
            <person name="Finy P."/>
            <person name="Geml J."/>
            <person name="Haridas S."/>
            <person name="Hughes K."/>
            <person name="Justo A."/>
            <person name="Karasinski D."/>
            <person name="Kautmanova I."/>
            <person name="Kiss B."/>
            <person name="Kocsube S."/>
            <person name="Kotiranta H."/>
            <person name="LaButti K.M."/>
            <person name="Lechner B.E."/>
            <person name="Liimatainen K."/>
            <person name="Lipzen A."/>
            <person name="Lukacs Z."/>
            <person name="Mihaltcheva S."/>
            <person name="Morgado L.N."/>
            <person name="Niskanen T."/>
            <person name="Noordeloos M.E."/>
            <person name="Ohm R.A."/>
            <person name="Ortiz-Santana B."/>
            <person name="Ovrebo C."/>
            <person name="Racz N."/>
            <person name="Riley R."/>
            <person name="Savchenko A."/>
            <person name="Shiryaev A."/>
            <person name="Soop K."/>
            <person name="Spirin V."/>
            <person name="Szebenyi C."/>
            <person name="Tomsovsky M."/>
            <person name="Tulloss R.E."/>
            <person name="Uehling J."/>
            <person name="Grigoriev I.V."/>
            <person name="Vagvolgyi C."/>
            <person name="Papp T."/>
            <person name="Martin F.M."/>
            <person name="Miettinen O."/>
            <person name="Hibbett D.S."/>
            <person name="Nagy L.G."/>
        </authorList>
    </citation>
    <scope>NUCLEOTIDE SEQUENCE [LARGE SCALE GENOMIC DNA]</scope>
    <source>
        <strain evidence="2 3">HHB13444</strain>
    </source>
</reference>
<dbReference type="AlphaFoldDB" id="A0A5C3NNL2"/>
<dbReference type="InParanoid" id="A0A5C3NNL2"/>
<name>A0A5C3NNL2_9APHY</name>
<dbReference type="Pfam" id="PF10551">
    <property type="entry name" value="MULE"/>
    <property type="match status" value="1"/>
</dbReference>
<gene>
    <name evidence="2" type="ORF">K466DRAFT_507054</name>
</gene>
<dbReference type="Proteomes" id="UP000308197">
    <property type="component" value="Unassembled WGS sequence"/>
</dbReference>
<keyword evidence="3" id="KW-1185">Reference proteome</keyword>
<dbReference type="InterPro" id="IPR018289">
    <property type="entry name" value="MULE_transposase_dom"/>
</dbReference>
<sequence length="297" mass="33926">METFDCHGWLFITVSETSDTATVKLSHRLAHVYYCPIDLPDDVVDLIQNNPNMTVNQLWTDILKQHPEPLFERKSVYAKWAQQDRLRWKRDDDELKSARILLDEAKAGGSHAELYTVEAVDLPEVEGFTALAFALPNILRKWGGRIREIALDSAWNTNGSGFELYALLGEVYGSGIPLGYLLLRSSAGVKGGKEQFLTHFLGAIRDKWNIQAHFTLTDKDWSEINACRASYPDAKHQLCYWHCLRAIKTRLSILRRTPAFYNSTEAHAEFSWIDEAFVPVQQRDDPVRHCQYSASPL</sequence>
<dbReference type="EMBL" id="ML212435">
    <property type="protein sequence ID" value="TFK78602.1"/>
    <property type="molecule type" value="Genomic_DNA"/>
</dbReference>
<feature type="domain" description="MULE transposase" evidence="1">
    <location>
        <begin position="150"/>
        <end position="243"/>
    </location>
</feature>
<evidence type="ECO:0000259" key="1">
    <source>
        <dbReference type="Pfam" id="PF10551"/>
    </source>
</evidence>
<accession>A0A5C3NNL2</accession>
<dbReference type="STRING" id="1314778.A0A5C3NNL2"/>
<organism evidence="2 3">
    <name type="scientific">Polyporus arcularius HHB13444</name>
    <dbReference type="NCBI Taxonomy" id="1314778"/>
    <lineage>
        <taxon>Eukaryota</taxon>
        <taxon>Fungi</taxon>
        <taxon>Dikarya</taxon>
        <taxon>Basidiomycota</taxon>
        <taxon>Agaricomycotina</taxon>
        <taxon>Agaricomycetes</taxon>
        <taxon>Polyporales</taxon>
        <taxon>Polyporaceae</taxon>
        <taxon>Polyporus</taxon>
    </lineage>
</organism>
<proteinExistence type="predicted"/>